<dbReference type="GO" id="GO:0005886">
    <property type="term" value="C:plasma membrane"/>
    <property type="evidence" value="ECO:0007669"/>
    <property type="project" value="UniProtKB-SubCell"/>
</dbReference>
<evidence type="ECO:0000256" key="8">
    <source>
        <dbReference type="SAM" id="Phobius"/>
    </source>
</evidence>
<proteinExistence type="predicted"/>
<organism evidence="10">
    <name type="scientific">bioreactor metagenome</name>
    <dbReference type="NCBI Taxonomy" id="1076179"/>
    <lineage>
        <taxon>unclassified sequences</taxon>
        <taxon>metagenomes</taxon>
        <taxon>ecological metagenomes</taxon>
    </lineage>
</organism>
<dbReference type="AlphaFoldDB" id="A0A644YG96"/>
<evidence type="ECO:0000256" key="2">
    <source>
        <dbReference type="ARBA" id="ARBA00022475"/>
    </source>
</evidence>
<evidence type="ECO:0000313" key="10">
    <source>
        <dbReference type="EMBL" id="MPM25523.1"/>
    </source>
</evidence>
<accession>A0A644YG96</accession>
<feature type="transmembrane region" description="Helical" evidence="8">
    <location>
        <begin position="317"/>
        <end position="337"/>
    </location>
</feature>
<sequence length="570" mass="66370">MFSGIIKDDQKLKRYICVKITIWNMIVIRKTLSERLRENKYNVFIVLLLIFDFILRCQFLSSNSIDLDEPFSLFYSQMGVRDIVRNLISGNNPPLYEIMLHFWIKLTGLSPFAVRFPSLVFSVATIWVVYRIGGQFINKRTGVLSALLLSFSVTHVYFSHEARVYSLFIFLTALSFLLFFHLIRKKVSVRILVFLTVTYILLAYSHYFGLLIIAFQLFAILIIKPVDPKARRKYFLAFTAFLISYIPFISIVVSRFLDSAAHGTWIARKSDISDLFYIFKNYSNDDRYCMLFILIIVWGGVWNFFKNNLKKELLKSIFSFLLIPLFFFISFSVYFDLPFFWRFVSFKNAAAYFAAIILILFIVELVRTRRKADVIAIVVAWFVIPYALLFLISYFIPVFLNRYLVFVLPAFFILIAVSVDKLFSDKQSFSLVSFALLMFMLGTFTANPHNTRYSDKIASDVKSEAGPGTKIIICPRDYYLAFSYYYCMECFKDYDNIVKRLEDENVFLLNDTNSIGAIVDSSDRAIFVDAHSEFTFPGNGIAEWFEKRYSDKKTIGYPDSSKVIVFSEAR</sequence>
<keyword evidence="7 8" id="KW-0472">Membrane</keyword>
<feature type="transmembrane region" description="Helical" evidence="8">
    <location>
        <begin position="288"/>
        <end position="305"/>
    </location>
</feature>
<name>A0A644YG96_9ZZZZ</name>
<feature type="transmembrane region" description="Helical" evidence="8">
    <location>
        <begin position="112"/>
        <end position="130"/>
    </location>
</feature>
<evidence type="ECO:0000256" key="4">
    <source>
        <dbReference type="ARBA" id="ARBA00022679"/>
    </source>
</evidence>
<reference evidence="10" key="1">
    <citation type="submission" date="2019-08" db="EMBL/GenBank/DDBJ databases">
        <authorList>
            <person name="Kucharzyk K."/>
            <person name="Murdoch R.W."/>
            <person name="Higgins S."/>
            <person name="Loffler F."/>
        </authorList>
    </citation>
    <scope>NUCLEOTIDE SEQUENCE</scope>
</reference>
<keyword evidence="3" id="KW-0328">Glycosyltransferase</keyword>
<feature type="transmembrane region" description="Helical" evidence="8">
    <location>
        <begin position="428"/>
        <end position="446"/>
    </location>
</feature>
<comment type="subcellular location">
    <subcellularLocation>
        <location evidence="1">Cell membrane</location>
        <topology evidence="1">Multi-pass membrane protein</topology>
    </subcellularLocation>
</comment>
<keyword evidence="5 8" id="KW-0812">Transmembrane</keyword>
<evidence type="ECO:0000256" key="1">
    <source>
        <dbReference type="ARBA" id="ARBA00004651"/>
    </source>
</evidence>
<feature type="transmembrane region" description="Helical" evidence="8">
    <location>
        <begin position="402"/>
        <end position="419"/>
    </location>
</feature>
<keyword evidence="4" id="KW-0808">Transferase</keyword>
<feature type="transmembrane region" description="Helical" evidence="8">
    <location>
        <begin position="187"/>
        <end position="204"/>
    </location>
</feature>
<keyword evidence="6 8" id="KW-1133">Transmembrane helix</keyword>
<dbReference type="GO" id="GO:0008610">
    <property type="term" value="P:lipid biosynthetic process"/>
    <property type="evidence" value="ECO:0007669"/>
    <property type="project" value="UniProtKB-ARBA"/>
</dbReference>
<evidence type="ECO:0000256" key="3">
    <source>
        <dbReference type="ARBA" id="ARBA00022676"/>
    </source>
</evidence>
<feature type="transmembrane region" description="Helical" evidence="8">
    <location>
        <begin position="374"/>
        <end position="396"/>
    </location>
</feature>
<dbReference type="InterPro" id="IPR050297">
    <property type="entry name" value="LipidA_mod_glycosyltrf_83"/>
</dbReference>
<dbReference type="GO" id="GO:0016763">
    <property type="term" value="F:pentosyltransferase activity"/>
    <property type="evidence" value="ECO:0007669"/>
    <property type="project" value="TreeGrafter"/>
</dbReference>
<dbReference type="PANTHER" id="PTHR33908">
    <property type="entry name" value="MANNOSYLTRANSFERASE YKCB-RELATED"/>
    <property type="match status" value="1"/>
</dbReference>
<gene>
    <name evidence="10" type="ORF">SDC9_72018</name>
</gene>
<protein>
    <recommendedName>
        <fullName evidence="9">Glycosyltransferase RgtA/B/C/D-like domain-containing protein</fullName>
    </recommendedName>
</protein>
<feature type="transmembrane region" description="Helical" evidence="8">
    <location>
        <begin position="41"/>
        <end position="61"/>
    </location>
</feature>
<evidence type="ECO:0000256" key="5">
    <source>
        <dbReference type="ARBA" id="ARBA00022692"/>
    </source>
</evidence>
<dbReference type="InterPro" id="IPR038731">
    <property type="entry name" value="RgtA/B/C-like"/>
</dbReference>
<feature type="transmembrane region" description="Helical" evidence="8">
    <location>
        <begin position="234"/>
        <end position="257"/>
    </location>
</feature>
<comment type="caution">
    <text evidence="10">The sequence shown here is derived from an EMBL/GenBank/DDBJ whole genome shotgun (WGS) entry which is preliminary data.</text>
</comment>
<keyword evidence="2" id="KW-1003">Cell membrane</keyword>
<feature type="transmembrane region" description="Helical" evidence="8">
    <location>
        <begin position="164"/>
        <end position="180"/>
    </location>
</feature>
<feature type="transmembrane region" description="Helical" evidence="8">
    <location>
        <begin position="349"/>
        <end position="367"/>
    </location>
</feature>
<dbReference type="PANTHER" id="PTHR33908:SF11">
    <property type="entry name" value="MEMBRANE PROTEIN"/>
    <property type="match status" value="1"/>
</dbReference>
<dbReference type="EMBL" id="VSSQ01004517">
    <property type="protein sequence ID" value="MPM25523.1"/>
    <property type="molecule type" value="Genomic_DNA"/>
</dbReference>
<evidence type="ECO:0000259" key="9">
    <source>
        <dbReference type="Pfam" id="PF13231"/>
    </source>
</evidence>
<evidence type="ECO:0000256" key="7">
    <source>
        <dbReference type="ARBA" id="ARBA00023136"/>
    </source>
</evidence>
<evidence type="ECO:0000256" key="6">
    <source>
        <dbReference type="ARBA" id="ARBA00022989"/>
    </source>
</evidence>
<feature type="domain" description="Glycosyltransferase RgtA/B/C/D-like" evidence="9">
    <location>
        <begin position="92"/>
        <end position="249"/>
    </location>
</feature>
<dbReference type="Pfam" id="PF13231">
    <property type="entry name" value="PMT_2"/>
    <property type="match status" value="1"/>
</dbReference>